<proteinExistence type="predicted"/>
<protein>
    <submittedName>
        <fullName evidence="2">Uncharacterized protein</fullName>
    </submittedName>
</protein>
<dbReference type="EMBL" id="LGRX02000005">
    <property type="protein sequence ID" value="KAK3290032.1"/>
    <property type="molecule type" value="Genomic_DNA"/>
</dbReference>
<dbReference type="EMBL" id="LGRX02032664">
    <property type="protein sequence ID" value="KAK3243773.1"/>
    <property type="molecule type" value="Genomic_DNA"/>
</dbReference>
<sequence>MTSIKVRRDSRRNSDAVGTLRDIKRLIAEERFADDEARVYESGDLSIVFGLGKETRFAAKRKIVVDGERIIAHLQQSGNPATPISRADAINHMLAEAKRYERRAGFEASQASYSSSIPLVHLPGADSKTPPWLRALHCRAIETYHRDRISRPAA</sequence>
<reference evidence="2 4" key="1">
    <citation type="journal article" date="2015" name="Genome Biol. Evol.">
        <title>Comparative Genomics of a Bacterivorous Green Alga Reveals Evolutionary Causalities and Consequences of Phago-Mixotrophic Mode of Nutrition.</title>
        <authorList>
            <person name="Burns J.A."/>
            <person name="Paasch A."/>
            <person name="Narechania A."/>
            <person name="Kim E."/>
        </authorList>
    </citation>
    <scope>NUCLEOTIDE SEQUENCE [LARGE SCALE GENOMIC DNA]</scope>
    <source>
        <strain evidence="2">PLY_AMNH</strain>
    </source>
</reference>
<accession>A0AAE0H3Q0</accession>
<evidence type="ECO:0000313" key="1">
    <source>
        <dbReference type="EMBL" id="KAK3243773.1"/>
    </source>
</evidence>
<evidence type="ECO:0000313" key="4">
    <source>
        <dbReference type="Proteomes" id="UP001190700"/>
    </source>
</evidence>
<evidence type="ECO:0000313" key="2">
    <source>
        <dbReference type="EMBL" id="KAK3289420.1"/>
    </source>
</evidence>
<organism evidence="2 4">
    <name type="scientific">Cymbomonas tetramitiformis</name>
    <dbReference type="NCBI Taxonomy" id="36881"/>
    <lineage>
        <taxon>Eukaryota</taxon>
        <taxon>Viridiplantae</taxon>
        <taxon>Chlorophyta</taxon>
        <taxon>Pyramimonadophyceae</taxon>
        <taxon>Pyramimonadales</taxon>
        <taxon>Pyramimonadaceae</taxon>
        <taxon>Cymbomonas</taxon>
    </lineage>
</organism>
<dbReference type="EMBL" id="LGRX02000140">
    <property type="protein sequence ID" value="KAK3289420.1"/>
    <property type="molecule type" value="Genomic_DNA"/>
</dbReference>
<keyword evidence="4" id="KW-1185">Reference proteome</keyword>
<name>A0AAE0H3Q0_9CHLO</name>
<reference evidence="2" key="2">
    <citation type="submission" date="2023-06" db="EMBL/GenBank/DDBJ databases">
        <title>Long-read-based genome assembly of the green algal bacterivore Cymbomonas tetramitiformis.</title>
        <authorList>
            <person name="Gyaltshen Y."/>
            <person name="Rozenberg A."/>
            <person name="Paasch A."/>
            <person name="Burns J.A."/>
            <person name="Warring S."/>
            <person name="Larson R."/>
            <person name="Maurer-Alcala X."/>
            <person name="Dacks J."/>
            <person name="Kim E."/>
        </authorList>
    </citation>
    <scope>NUCLEOTIDE SEQUENCE</scope>
    <source>
        <strain evidence="2">PLY_AMNH</strain>
    </source>
</reference>
<comment type="caution">
    <text evidence="2">The sequence shown here is derived from an EMBL/GenBank/DDBJ whole genome shotgun (WGS) entry which is preliminary data.</text>
</comment>
<gene>
    <name evidence="3" type="ORF">CYMTET_2500</name>
    <name evidence="2" type="ORF">CYMTET_3152</name>
    <name evidence="1" type="ORF">CYMTET_46608</name>
</gene>
<dbReference type="Proteomes" id="UP001190700">
    <property type="component" value="Unassembled WGS sequence"/>
</dbReference>
<dbReference type="AlphaFoldDB" id="A0AAE0H3Q0"/>
<evidence type="ECO:0000313" key="3">
    <source>
        <dbReference type="EMBL" id="KAK3290032.1"/>
    </source>
</evidence>